<name>A0A1Y5RW21_9RHOB</name>
<dbReference type="AlphaFoldDB" id="A0A1Y5RW21"/>
<dbReference type="Proteomes" id="UP000193623">
    <property type="component" value="Unassembled WGS sequence"/>
</dbReference>
<accession>A0A1Y5RW21</accession>
<proteinExistence type="predicted"/>
<protein>
    <submittedName>
        <fullName evidence="1">Uncharacterized protein</fullName>
    </submittedName>
</protein>
<keyword evidence="2" id="KW-1185">Reference proteome</keyword>
<reference evidence="1 2" key="1">
    <citation type="submission" date="2017-03" db="EMBL/GenBank/DDBJ databases">
        <authorList>
            <person name="Afonso C.L."/>
            <person name="Miller P.J."/>
            <person name="Scott M.A."/>
            <person name="Spackman E."/>
            <person name="Goraichik I."/>
            <person name="Dimitrov K.M."/>
            <person name="Suarez D.L."/>
            <person name="Swayne D.E."/>
        </authorList>
    </citation>
    <scope>NUCLEOTIDE SEQUENCE [LARGE SCALE GENOMIC DNA]</scope>
    <source>
        <strain evidence="1 2">CECT 8397</strain>
    </source>
</reference>
<organism evidence="1 2">
    <name type="scientific">Pseudooctadecabacter jejudonensis</name>
    <dbReference type="NCBI Taxonomy" id="1391910"/>
    <lineage>
        <taxon>Bacteria</taxon>
        <taxon>Pseudomonadati</taxon>
        <taxon>Pseudomonadota</taxon>
        <taxon>Alphaproteobacteria</taxon>
        <taxon>Rhodobacterales</taxon>
        <taxon>Paracoccaceae</taxon>
        <taxon>Pseudooctadecabacter</taxon>
    </lineage>
</organism>
<gene>
    <name evidence="1" type="ORF">PSJ8397_01055</name>
</gene>
<sequence length="93" mass="9816">MWRAAPVLLVLAACTPQPVDPVRAAEICEDRARAAQGPTGRVTVGTNSRTGGFGGVQVGVSSDFLAGRDPLEVYTECVRDRTGADPIRPPVLR</sequence>
<dbReference type="EMBL" id="FWFT01000002">
    <property type="protein sequence ID" value="SLN26399.1"/>
    <property type="molecule type" value="Genomic_DNA"/>
</dbReference>
<evidence type="ECO:0000313" key="1">
    <source>
        <dbReference type="EMBL" id="SLN26399.1"/>
    </source>
</evidence>
<evidence type="ECO:0000313" key="2">
    <source>
        <dbReference type="Proteomes" id="UP000193623"/>
    </source>
</evidence>
<dbReference type="RefSeq" id="WP_085863535.1">
    <property type="nucleotide sequence ID" value="NZ_FWFT01000002.1"/>
</dbReference>
<dbReference type="OrthoDB" id="7691501at2"/>